<reference evidence="1 2" key="1">
    <citation type="journal article" date="2024" name="G3 (Bethesda)">
        <title>Genome assembly of Hibiscus sabdariffa L. provides insights into metabolisms of medicinal natural products.</title>
        <authorList>
            <person name="Kim T."/>
        </authorList>
    </citation>
    <scope>NUCLEOTIDE SEQUENCE [LARGE SCALE GENOMIC DNA]</scope>
    <source>
        <strain evidence="1">TK-2024</strain>
        <tissue evidence="1">Old leaves</tissue>
    </source>
</reference>
<proteinExistence type="predicted"/>
<protein>
    <submittedName>
        <fullName evidence="1">Uncharacterized protein</fullName>
    </submittedName>
</protein>
<gene>
    <name evidence="1" type="ORF">V6N11_064409</name>
</gene>
<comment type="caution">
    <text evidence="1">The sequence shown here is derived from an EMBL/GenBank/DDBJ whole genome shotgun (WGS) entry which is preliminary data.</text>
</comment>
<organism evidence="1 2">
    <name type="scientific">Hibiscus sabdariffa</name>
    <name type="common">roselle</name>
    <dbReference type="NCBI Taxonomy" id="183260"/>
    <lineage>
        <taxon>Eukaryota</taxon>
        <taxon>Viridiplantae</taxon>
        <taxon>Streptophyta</taxon>
        <taxon>Embryophyta</taxon>
        <taxon>Tracheophyta</taxon>
        <taxon>Spermatophyta</taxon>
        <taxon>Magnoliopsida</taxon>
        <taxon>eudicotyledons</taxon>
        <taxon>Gunneridae</taxon>
        <taxon>Pentapetalae</taxon>
        <taxon>rosids</taxon>
        <taxon>malvids</taxon>
        <taxon>Malvales</taxon>
        <taxon>Malvaceae</taxon>
        <taxon>Malvoideae</taxon>
        <taxon>Hibiscus</taxon>
    </lineage>
</organism>
<dbReference type="Proteomes" id="UP001396334">
    <property type="component" value="Unassembled WGS sequence"/>
</dbReference>
<name>A0ABR1ZVP8_9ROSI</name>
<keyword evidence="2" id="KW-1185">Reference proteome</keyword>
<dbReference type="EMBL" id="JBBPBN010000549">
    <property type="protein sequence ID" value="KAK8484668.1"/>
    <property type="molecule type" value="Genomic_DNA"/>
</dbReference>
<accession>A0ABR1ZVP8</accession>
<evidence type="ECO:0000313" key="2">
    <source>
        <dbReference type="Proteomes" id="UP001396334"/>
    </source>
</evidence>
<evidence type="ECO:0000313" key="1">
    <source>
        <dbReference type="EMBL" id="KAK8484668.1"/>
    </source>
</evidence>
<sequence>MIVSESFSNTTCMQPKSRANQRPCTTTDASVANGDEMLTEGMKQDPKTRTFELRTTTPEEALPVDESKAASALILTDGSVGRVHFASNGFWR</sequence>